<evidence type="ECO:0000256" key="1">
    <source>
        <dbReference type="ARBA" id="ARBA00005417"/>
    </source>
</evidence>
<dbReference type="EMBL" id="DWZA01000077">
    <property type="protein sequence ID" value="HJA71684.1"/>
    <property type="molecule type" value="Genomic_DNA"/>
</dbReference>
<dbReference type="SMART" id="SM00382">
    <property type="entry name" value="AAA"/>
    <property type="match status" value="1"/>
</dbReference>
<dbReference type="GO" id="GO:0015833">
    <property type="term" value="P:peptide transport"/>
    <property type="evidence" value="ECO:0007669"/>
    <property type="project" value="InterPro"/>
</dbReference>
<dbReference type="AlphaFoldDB" id="A0A9D2HJQ0"/>
<keyword evidence="3" id="KW-0547">Nucleotide-binding</keyword>
<evidence type="ECO:0000256" key="2">
    <source>
        <dbReference type="ARBA" id="ARBA00022448"/>
    </source>
</evidence>
<proteinExistence type="inferred from homology"/>
<dbReference type="Pfam" id="PF00005">
    <property type="entry name" value="ABC_tran"/>
    <property type="match status" value="1"/>
</dbReference>
<dbReference type="CDD" id="cd03257">
    <property type="entry name" value="ABC_NikE_OppD_transporters"/>
    <property type="match status" value="1"/>
</dbReference>
<dbReference type="Pfam" id="PF08352">
    <property type="entry name" value="oligo_HPY"/>
    <property type="match status" value="1"/>
</dbReference>
<evidence type="ECO:0000313" key="7">
    <source>
        <dbReference type="Proteomes" id="UP000823900"/>
    </source>
</evidence>
<comment type="caution">
    <text evidence="6">The sequence shown here is derived from an EMBL/GenBank/DDBJ whole genome shotgun (WGS) entry which is preliminary data.</text>
</comment>
<dbReference type="InterPro" id="IPR013563">
    <property type="entry name" value="Oligopep_ABC_C"/>
</dbReference>
<dbReference type="GO" id="GO:0055085">
    <property type="term" value="P:transmembrane transport"/>
    <property type="evidence" value="ECO:0007669"/>
    <property type="project" value="UniProtKB-ARBA"/>
</dbReference>
<dbReference type="PROSITE" id="PS50893">
    <property type="entry name" value="ABC_TRANSPORTER_2"/>
    <property type="match status" value="1"/>
</dbReference>
<sequence length="341" mass="38135">MAENEKDILLKADHIKVYFKGKNKRSGTVKAVDDVSLAIHKGETFGVVGESGCGKSTLGRTLIRLIDPTEGQIYLNGEDISRLKGAQLKAMRKKMQIIFQDPSACLNPRRTVRQILMEPFEIHHLDKEMDVEARIMELLTLVGLDSYHLSRYPHELSGGQKQRIGIARALALKPDLIVCDEAVSALDVSVQAQVLNLLQELKQKLGLTYFFISHNLNVVYQVSDRVGVMYLGKMVEIAGYDQLYEKHYHPYTEALLSAIPQVNQEDQRERIHLEGEVPSPTDPPSGCRFHTRCPKACDRCRTEEPKLTEVEPGHLVACHLYADGTDRTGDTAGVSSISIDD</sequence>
<gene>
    <name evidence="6" type="ORF">IAA07_08940</name>
</gene>
<organism evidence="6 7">
    <name type="scientific">Candidatus Lachnoclostridium stercoravium</name>
    <dbReference type="NCBI Taxonomy" id="2838633"/>
    <lineage>
        <taxon>Bacteria</taxon>
        <taxon>Bacillati</taxon>
        <taxon>Bacillota</taxon>
        <taxon>Clostridia</taxon>
        <taxon>Lachnospirales</taxon>
        <taxon>Lachnospiraceae</taxon>
    </lineage>
</organism>
<feature type="domain" description="ABC transporter" evidence="5">
    <location>
        <begin position="10"/>
        <end position="256"/>
    </location>
</feature>
<dbReference type="PANTHER" id="PTHR43776:SF7">
    <property type="entry name" value="D,D-DIPEPTIDE TRANSPORT ATP-BINDING PROTEIN DDPF-RELATED"/>
    <property type="match status" value="1"/>
</dbReference>
<evidence type="ECO:0000256" key="4">
    <source>
        <dbReference type="ARBA" id="ARBA00022840"/>
    </source>
</evidence>
<dbReference type="Proteomes" id="UP000823900">
    <property type="component" value="Unassembled WGS sequence"/>
</dbReference>
<evidence type="ECO:0000313" key="6">
    <source>
        <dbReference type="EMBL" id="HJA71684.1"/>
    </source>
</evidence>
<dbReference type="PROSITE" id="PS00211">
    <property type="entry name" value="ABC_TRANSPORTER_1"/>
    <property type="match status" value="1"/>
</dbReference>
<dbReference type="FunFam" id="3.40.50.300:FF:000016">
    <property type="entry name" value="Oligopeptide ABC transporter ATP-binding component"/>
    <property type="match status" value="1"/>
</dbReference>
<dbReference type="GO" id="GO:0016887">
    <property type="term" value="F:ATP hydrolysis activity"/>
    <property type="evidence" value="ECO:0007669"/>
    <property type="project" value="InterPro"/>
</dbReference>
<dbReference type="InterPro" id="IPR003439">
    <property type="entry name" value="ABC_transporter-like_ATP-bd"/>
</dbReference>
<name>A0A9D2HJQ0_9FIRM</name>
<dbReference type="InterPro" id="IPR027417">
    <property type="entry name" value="P-loop_NTPase"/>
</dbReference>
<evidence type="ECO:0000259" key="5">
    <source>
        <dbReference type="PROSITE" id="PS50893"/>
    </source>
</evidence>
<reference evidence="6" key="1">
    <citation type="journal article" date="2021" name="PeerJ">
        <title>Extensive microbial diversity within the chicken gut microbiome revealed by metagenomics and culture.</title>
        <authorList>
            <person name="Gilroy R."/>
            <person name="Ravi A."/>
            <person name="Getino M."/>
            <person name="Pursley I."/>
            <person name="Horton D.L."/>
            <person name="Alikhan N.F."/>
            <person name="Baker D."/>
            <person name="Gharbi K."/>
            <person name="Hall N."/>
            <person name="Watson M."/>
            <person name="Adriaenssens E.M."/>
            <person name="Foster-Nyarko E."/>
            <person name="Jarju S."/>
            <person name="Secka A."/>
            <person name="Antonio M."/>
            <person name="Oren A."/>
            <person name="Chaudhuri R.R."/>
            <person name="La Ragione R."/>
            <person name="Hildebrand F."/>
            <person name="Pallen M.J."/>
        </authorList>
    </citation>
    <scope>NUCLEOTIDE SEQUENCE</scope>
    <source>
        <strain evidence="6">CHK178-16964</strain>
    </source>
</reference>
<reference evidence="6" key="2">
    <citation type="submission" date="2021-04" db="EMBL/GenBank/DDBJ databases">
        <authorList>
            <person name="Gilroy R."/>
        </authorList>
    </citation>
    <scope>NUCLEOTIDE SEQUENCE</scope>
    <source>
        <strain evidence="6">CHK178-16964</strain>
    </source>
</reference>
<evidence type="ECO:0000256" key="3">
    <source>
        <dbReference type="ARBA" id="ARBA00022741"/>
    </source>
</evidence>
<dbReference type="InterPro" id="IPR003593">
    <property type="entry name" value="AAA+_ATPase"/>
</dbReference>
<dbReference type="Gene3D" id="3.40.50.300">
    <property type="entry name" value="P-loop containing nucleotide triphosphate hydrolases"/>
    <property type="match status" value="1"/>
</dbReference>
<dbReference type="InterPro" id="IPR017871">
    <property type="entry name" value="ABC_transporter-like_CS"/>
</dbReference>
<dbReference type="GO" id="GO:0005524">
    <property type="term" value="F:ATP binding"/>
    <property type="evidence" value="ECO:0007669"/>
    <property type="project" value="UniProtKB-KW"/>
</dbReference>
<keyword evidence="4 6" id="KW-0067">ATP-binding</keyword>
<dbReference type="NCBIfam" id="TIGR01727">
    <property type="entry name" value="oligo_HPY"/>
    <property type="match status" value="1"/>
</dbReference>
<comment type="similarity">
    <text evidence="1">Belongs to the ABC transporter superfamily.</text>
</comment>
<dbReference type="PANTHER" id="PTHR43776">
    <property type="entry name" value="TRANSPORT ATP-BINDING PROTEIN"/>
    <property type="match status" value="1"/>
</dbReference>
<keyword evidence="2" id="KW-0813">Transport</keyword>
<accession>A0A9D2HJQ0</accession>
<dbReference type="InterPro" id="IPR050319">
    <property type="entry name" value="ABC_transp_ATP-bind"/>
</dbReference>
<dbReference type="SUPFAM" id="SSF52540">
    <property type="entry name" value="P-loop containing nucleoside triphosphate hydrolases"/>
    <property type="match status" value="1"/>
</dbReference>
<protein>
    <submittedName>
        <fullName evidence="6">ATP-binding cassette domain-containing protein</fullName>
    </submittedName>
</protein>